<gene>
    <name evidence="3" type="ORF">RNA01_17010</name>
</gene>
<dbReference type="EMBL" id="BJZP01000006">
    <property type="protein sequence ID" value="GEO84769.1"/>
    <property type="molecule type" value="Genomic_DNA"/>
</dbReference>
<evidence type="ECO:0000313" key="4">
    <source>
        <dbReference type="Proteomes" id="UP000321717"/>
    </source>
</evidence>
<dbReference type="InterPro" id="IPR018389">
    <property type="entry name" value="DctP_fam"/>
</dbReference>
<sequence length="336" mass="35591">MNARLFSMAALAAMTFSLATGASAEEHLKFAHWAAPNHTLQPAIIEPFSKAVSQATGGELVVDVYPGGELGKGPAEQYIRAVKGVADLVWGLPGYTSTQFPLSMIVELPGVVDEAGSGYDAIWRAYDDYLTGEYPGTVPIALWAAEPNLLIMGSKSVRTLNDMAGLKIRVSGEVAGKLIEALGATPVQMPATEMYTALQTGLIDGVLTGASAIRDFRLDEIANVYVQGPQLGNISFYVVMNEKKLNGLPENMRAAVLAEAGPALSKSGEDNWNRVAEEVLAELEANPNKTVITLNPEESAPFDAITLKVRDEAIADLDAKGLPASKVLSAMTTAAQ</sequence>
<dbReference type="Proteomes" id="UP000321717">
    <property type="component" value="Unassembled WGS sequence"/>
</dbReference>
<comment type="caution">
    <text evidence="3">The sequence shown here is derived from an EMBL/GenBank/DDBJ whole genome shotgun (WGS) entry which is preliminary data.</text>
</comment>
<dbReference type="NCBIfam" id="NF037995">
    <property type="entry name" value="TRAP_S1"/>
    <property type="match status" value="1"/>
</dbReference>
<feature type="signal peptide" evidence="2">
    <location>
        <begin position="1"/>
        <end position="24"/>
    </location>
</feature>
<name>A0A512HH41_9HYPH</name>
<proteinExistence type="predicted"/>
<dbReference type="Gene3D" id="3.40.190.170">
    <property type="entry name" value="Bacterial extracellular solute-binding protein, family 7"/>
    <property type="match status" value="1"/>
</dbReference>
<dbReference type="PANTHER" id="PTHR33376:SF15">
    <property type="entry name" value="BLL6794 PROTEIN"/>
    <property type="match status" value="1"/>
</dbReference>
<dbReference type="AlphaFoldDB" id="A0A512HH41"/>
<evidence type="ECO:0000256" key="1">
    <source>
        <dbReference type="ARBA" id="ARBA00022729"/>
    </source>
</evidence>
<dbReference type="CDD" id="cd13665">
    <property type="entry name" value="PBP2_TRAP_Dctp3_4"/>
    <property type="match status" value="1"/>
</dbReference>
<dbReference type="InterPro" id="IPR038404">
    <property type="entry name" value="TRAP_DctP_sf"/>
</dbReference>
<reference evidence="3 4" key="1">
    <citation type="submission" date="2019-07" db="EMBL/GenBank/DDBJ databases">
        <title>Whole genome shotgun sequence of Rhizobium naphthalenivorans NBRC 107585.</title>
        <authorList>
            <person name="Hosoyama A."/>
            <person name="Uohara A."/>
            <person name="Ohji S."/>
            <person name="Ichikawa N."/>
        </authorList>
    </citation>
    <scope>NUCLEOTIDE SEQUENCE [LARGE SCALE GENOMIC DNA]</scope>
    <source>
        <strain evidence="3 4">NBRC 107585</strain>
    </source>
</reference>
<feature type="chain" id="PRO_5021990726" evidence="2">
    <location>
        <begin position="25"/>
        <end position="336"/>
    </location>
</feature>
<dbReference type="RefSeq" id="WP_210245747.1">
    <property type="nucleotide sequence ID" value="NZ_BJZP01000006.1"/>
</dbReference>
<dbReference type="PANTHER" id="PTHR33376">
    <property type="match status" value="1"/>
</dbReference>
<dbReference type="GO" id="GO:0055085">
    <property type="term" value="P:transmembrane transport"/>
    <property type="evidence" value="ECO:0007669"/>
    <property type="project" value="InterPro"/>
</dbReference>
<keyword evidence="4" id="KW-1185">Reference proteome</keyword>
<keyword evidence="1 2" id="KW-0732">Signal</keyword>
<evidence type="ECO:0000256" key="2">
    <source>
        <dbReference type="SAM" id="SignalP"/>
    </source>
</evidence>
<organism evidence="3 4">
    <name type="scientific">Ciceribacter naphthalenivorans</name>
    <dbReference type="NCBI Taxonomy" id="1118451"/>
    <lineage>
        <taxon>Bacteria</taxon>
        <taxon>Pseudomonadati</taxon>
        <taxon>Pseudomonadota</taxon>
        <taxon>Alphaproteobacteria</taxon>
        <taxon>Hyphomicrobiales</taxon>
        <taxon>Rhizobiaceae</taxon>
        <taxon>Ciceribacter</taxon>
    </lineage>
</organism>
<protein>
    <submittedName>
        <fullName evidence="3">C4-dicarboxylate ABC transporter substrate-binding protein</fullName>
    </submittedName>
</protein>
<evidence type="ECO:0000313" key="3">
    <source>
        <dbReference type="EMBL" id="GEO84769.1"/>
    </source>
</evidence>
<accession>A0A512HH41</accession>
<dbReference type="Pfam" id="PF03480">
    <property type="entry name" value="DctP"/>
    <property type="match status" value="1"/>
</dbReference>